<keyword evidence="4" id="KW-1133">Transmembrane helix</keyword>
<keyword evidence="3" id="KW-0443">Lipid metabolism</keyword>
<proteinExistence type="predicted"/>
<feature type="transmembrane region" description="Helical" evidence="4">
    <location>
        <begin position="539"/>
        <end position="557"/>
    </location>
</feature>
<dbReference type="InterPro" id="IPR025202">
    <property type="entry name" value="PLD-like_dom"/>
</dbReference>
<dbReference type="GO" id="GO:0016891">
    <property type="term" value="F:RNA endonuclease activity producing 5'-phosphomonoesters, hydrolytic mechanism"/>
    <property type="evidence" value="ECO:0007669"/>
    <property type="project" value="TreeGrafter"/>
</dbReference>
<evidence type="ECO:0000259" key="5">
    <source>
        <dbReference type="PROSITE" id="PS50035"/>
    </source>
</evidence>
<feature type="domain" description="PLD phosphodiesterase" evidence="5">
    <location>
        <begin position="465"/>
        <end position="491"/>
    </location>
</feature>
<sequence>MYRPFLTFVLCAFCVVSASAGISILEVYPDTWIKGDEDEYVTIGWGSVPAQCELSDGEGTISFVPADNAVKRCTIAHNGESYKQVWGHYPDFEIIDTTPAVSQVSLLGKFQLANKKDELTLTSQGVIHDSVSWPGTFKPRKGQIHVCSSDGRWDERVLMAGGSRIVPQTFHNISGVAFVSPDCSRKVLEESIHHANETILLNIYEFTDPGLAKLLCDAQHRGVSVTVLLEGGPVGGIPPEEFPIIHDLIQAGADVRIMEGDGEDHAPYRYDHAKYLVIDSSLIFVTTENFKEHSFPHAGYAGNRGWGVLLTSPDLAEYFAQVFHDDSDGPGVNTAEGRPGPTDKPVVDPYSPIFTPQEFSDAQITPVFSPDTSILIADMINQSNRRVWIEQAYITDYPGNETNPFLTAAVQAARRGVDVRILLDGYYYNVEDENDNDEMVTSLQTLAARENLSLQAKILYPERTGLLKVHTKGVIADDHVLVSSMNWNENSACFNREAGVIIQSTEAASYFASVFLIDWSGKRASGQAGDSSSAMNNTGVIQMMALVGVMIFLIILYRRHHR</sequence>
<keyword evidence="4" id="KW-0812">Transmembrane</keyword>
<gene>
    <name evidence="6" type="ORF">KHC33_15860</name>
</gene>
<dbReference type="Proteomes" id="UP000680656">
    <property type="component" value="Chromosome"/>
</dbReference>
<dbReference type="PANTHER" id="PTHR43856">
    <property type="entry name" value="CARDIOLIPIN HYDROLASE"/>
    <property type="match status" value="1"/>
</dbReference>
<dbReference type="CDD" id="cd09127">
    <property type="entry name" value="PLDc_unchar1_1"/>
    <property type="match status" value="1"/>
</dbReference>
<dbReference type="CDD" id="cd09128">
    <property type="entry name" value="PLDc_unchar1_2"/>
    <property type="match status" value="1"/>
</dbReference>
<keyword evidence="1" id="KW-0378">Hydrolase</keyword>
<name>A0A8E7B0E2_9EURY</name>
<organism evidence="6 7">
    <name type="scientific">Methanospirillum purgamenti</name>
    <dbReference type="NCBI Taxonomy" id="2834276"/>
    <lineage>
        <taxon>Archaea</taxon>
        <taxon>Methanobacteriati</taxon>
        <taxon>Methanobacteriota</taxon>
        <taxon>Stenosarchaea group</taxon>
        <taxon>Methanomicrobia</taxon>
        <taxon>Methanomicrobiales</taxon>
        <taxon>Methanospirillaceae</taxon>
        <taxon>Methanospirillum</taxon>
    </lineage>
</organism>
<evidence type="ECO:0000256" key="2">
    <source>
        <dbReference type="ARBA" id="ARBA00022963"/>
    </source>
</evidence>
<dbReference type="PROSITE" id="PS50035">
    <property type="entry name" value="PLD"/>
    <property type="match status" value="2"/>
</dbReference>
<dbReference type="SUPFAM" id="SSF56024">
    <property type="entry name" value="Phospholipase D/nuclease"/>
    <property type="match status" value="2"/>
</dbReference>
<dbReference type="InterPro" id="IPR051406">
    <property type="entry name" value="PLD_domain"/>
</dbReference>
<dbReference type="GeneID" id="65098690"/>
<evidence type="ECO:0000313" key="7">
    <source>
        <dbReference type="Proteomes" id="UP000680656"/>
    </source>
</evidence>
<dbReference type="GO" id="GO:0016042">
    <property type="term" value="P:lipid catabolic process"/>
    <property type="evidence" value="ECO:0007669"/>
    <property type="project" value="UniProtKB-KW"/>
</dbReference>
<dbReference type="Gene3D" id="3.30.870.10">
    <property type="entry name" value="Endonuclease Chain A"/>
    <property type="match status" value="2"/>
</dbReference>
<feature type="domain" description="PLD phosphodiesterase" evidence="5">
    <location>
        <begin position="267"/>
        <end position="294"/>
    </location>
</feature>
<keyword evidence="2" id="KW-0442">Lipid degradation</keyword>
<keyword evidence="7" id="KW-1185">Reference proteome</keyword>
<dbReference type="Pfam" id="PF13091">
    <property type="entry name" value="PLDc_2"/>
    <property type="match status" value="2"/>
</dbReference>
<evidence type="ECO:0000313" key="6">
    <source>
        <dbReference type="EMBL" id="QVV88766.1"/>
    </source>
</evidence>
<dbReference type="AlphaFoldDB" id="A0A8E7B0E2"/>
<dbReference type="InterPro" id="IPR001736">
    <property type="entry name" value="PLipase_D/transphosphatidylase"/>
</dbReference>
<reference evidence="6 7" key="1">
    <citation type="submission" date="2021-05" db="EMBL/GenBank/DDBJ databases">
        <title>A novel Methanospirillum isolate from a pyrite-forming mixed culture.</title>
        <authorList>
            <person name="Bunk B."/>
            <person name="Sproer C."/>
            <person name="Spring S."/>
            <person name="Pester M."/>
        </authorList>
    </citation>
    <scope>NUCLEOTIDE SEQUENCE [LARGE SCALE GENOMIC DNA]</scope>
    <source>
        <strain evidence="6 7">J.3.6.1-F.2.7.3</strain>
    </source>
</reference>
<protein>
    <submittedName>
        <fullName evidence="6">Phospholipase</fullName>
    </submittedName>
</protein>
<keyword evidence="4" id="KW-0472">Membrane</keyword>
<evidence type="ECO:0000256" key="3">
    <source>
        <dbReference type="ARBA" id="ARBA00023098"/>
    </source>
</evidence>
<dbReference type="KEGG" id="mrtj:KHC33_15860"/>
<dbReference type="SMART" id="SM00155">
    <property type="entry name" value="PLDc"/>
    <property type="match status" value="2"/>
</dbReference>
<evidence type="ECO:0000256" key="4">
    <source>
        <dbReference type="SAM" id="Phobius"/>
    </source>
</evidence>
<dbReference type="EMBL" id="CP075546">
    <property type="protein sequence ID" value="QVV88766.1"/>
    <property type="molecule type" value="Genomic_DNA"/>
</dbReference>
<accession>A0A8E7B0E2</accession>
<dbReference type="RefSeq" id="WP_214419569.1">
    <property type="nucleotide sequence ID" value="NZ_CP075546.1"/>
</dbReference>
<evidence type="ECO:0000256" key="1">
    <source>
        <dbReference type="ARBA" id="ARBA00022801"/>
    </source>
</evidence>
<dbReference type="PANTHER" id="PTHR43856:SF1">
    <property type="entry name" value="MITOCHONDRIAL CARDIOLIPIN HYDROLASE"/>
    <property type="match status" value="1"/>
</dbReference>